<evidence type="ECO:0000256" key="8">
    <source>
        <dbReference type="HAMAP-Rule" id="MF_00105"/>
    </source>
</evidence>
<dbReference type="RefSeq" id="WP_406699488.1">
    <property type="nucleotide sequence ID" value="NZ_CP155447.1"/>
</dbReference>
<evidence type="ECO:0000313" key="12">
    <source>
        <dbReference type="EMBL" id="XBH06639.1"/>
    </source>
</evidence>
<reference evidence="12" key="1">
    <citation type="submission" date="2024-05" db="EMBL/GenBank/DDBJ databases">
        <title>Planctomycetes of the genus Singulisphaera possess chitinolytic capabilities.</title>
        <authorList>
            <person name="Ivanova A."/>
        </authorList>
    </citation>
    <scope>NUCLEOTIDE SEQUENCE</scope>
    <source>
        <strain evidence="12">Ch08T</strain>
    </source>
</reference>
<evidence type="ECO:0000256" key="6">
    <source>
        <dbReference type="ARBA" id="ARBA00024916"/>
    </source>
</evidence>
<dbReference type="HAMAP" id="MF_00105">
    <property type="entry name" value="GreA_GreB"/>
    <property type="match status" value="1"/>
</dbReference>
<dbReference type="GO" id="GO:0032784">
    <property type="term" value="P:regulation of DNA-templated transcription elongation"/>
    <property type="evidence" value="ECO:0007669"/>
    <property type="project" value="UniProtKB-UniRule"/>
</dbReference>
<dbReference type="GO" id="GO:0003677">
    <property type="term" value="F:DNA binding"/>
    <property type="evidence" value="ECO:0007669"/>
    <property type="project" value="UniProtKB-UniRule"/>
</dbReference>
<dbReference type="InterPro" id="IPR028624">
    <property type="entry name" value="Tscrpt_elong_fac_GreA/B"/>
</dbReference>
<dbReference type="Gene3D" id="3.10.50.30">
    <property type="entry name" value="Transcription elongation factor, GreA/GreB, C-terminal domain"/>
    <property type="match status" value="1"/>
</dbReference>
<keyword evidence="3 8" id="KW-0805">Transcription regulation</keyword>
<evidence type="ECO:0000256" key="4">
    <source>
        <dbReference type="ARBA" id="ARBA00023125"/>
    </source>
</evidence>
<feature type="domain" description="Transcription elongation factor GreA/GreB N-terminal" evidence="11">
    <location>
        <begin position="6"/>
        <end position="73"/>
    </location>
</feature>
<dbReference type="EMBL" id="CP155447">
    <property type="protein sequence ID" value="XBH06639.1"/>
    <property type="molecule type" value="Genomic_DNA"/>
</dbReference>
<dbReference type="GO" id="GO:0003746">
    <property type="term" value="F:translation elongation factor activity"/>
    <property type="evidence" value="ECO:0007669"/>
    <property type="project" value="UniProtKB-KW"/>
</dbReference>
<dbReference type="AlphaFoldDB" id="A0AAU7CNR6"/>
<dbReference type="Gene3D" id="1.10.287.180">
    <property type="entry name" value="Transcription elongation factor, GreA/GreB, N-terminal domain"/>
    <property type="match status" value="1"/>
</dbReference>
<keyword evidence="4 8" id="KW-0238">DNA-binding</keyword>
<dbReference type="PANTHER" id="PTHR30437:SF4">
    <property type="entry name" value="TRANSCRIPTION ELONGATION FACTOR GREA"/>
    <property type="match status" value="1"/>
</dbReference>
<evidence type="ECO:0000256" key="3">
    <source>
        <dbReference type="ARBA" id="ARBA00023015"/>
    </source>
</evidence>
<protein>
    <recommendedName>
        <fullName evidence="2 8">Transcription elongation factor GreA</fullName>
    </recommendedName>
    <alternativeName>
        <fullName evidence="7 8">Transcript cleavage factor GreA</fullName>
    </alternativeName>
</protein>
<feature type="domain" description="Transcription elongation factor GreA/GreB C-terminal" evidence="10">
    <location>
        <begin position="83"/>
        <end position="156"/>
    </location>
</feature>
<organism evidence="12">
    <name type="scientific">Singulisphaera sp. Ch08</name>
    <dbReference type="NCBI Taxonomy" id="3120278"/>
    <lineage>
        <taxon>Bacteria</taxon>
        <taxon>Pseudomonadati</taxon>
        <taxon>Planctomycetota</taxon>
        <taxon>Planctomycetia</taxon>
        <taxon>Isosphaerales</taxon>
        <taxon>Isosphaeraceae</taxon>
        <taxon>Singulisphaera</taxon>
    </lineage>
</organism>
<dbReference type="GO" id="GO:0006354">
    <property type="term" value="P:DNA-templated transcription elongation"/>
    <property type="evidence" value="ECO:0007669"/>
    <property type="project" value="TreeGrafter"/>
</dbReference>
<dbReference type="InterPro" id="IPR036805">
    <property type="entry name" value="Tscrpt_elong_fac_GreA/B_N_sf"/>
</dbReference>
<gene>
    <name evidence="8 12" type="primary">greA</name>
    <name evidence="12" type="ORF">V5E97_11540</name>
</gene>
<dbReference type="GO" id="GO:0070063">
    <property type="term" value="F:RNA polymerase binding"/>
    <property type="evidence" value="ECO:0007669"/>
    <property type="project" value="InterPro"/>
</dbReference>
<evidence type="ECO:0000259" key="11">
    <source>
        <dbReference type="Pfam" id="PF03449"/>
    </source>
</evidence>
<dbReference type="InterPro" id="IPR022691">
    <property type="entry name" value="Tscrpt_elong_fac_GreA/B_N"/>
</dbReference>
<evidence type="ECO:0000256" key="9">
    <source>
        <dbReference type="RuleBase" id="RU000556"/>
    </source>
</evidence>
<dbReference type="InterPro" id="IPR036953">
    <property type="entry name" value="GreA/GreB_C_sf"/>
</dbReference>
<evidence type="ECO:0000256" key="7">
    <source>
        <dbReference type="ARBA" id="ARBA00030776"/>
    </source>
</evidence>
<name>A0AAU7CNR6_9BACT</name>
<comment type="function">
    <text evidence="6 8 9">Necessary for efficient RNA polymerase transcription elongation past template-encoded arresting sites. The arresting sites in DNA have the property of trapping a certain fraction of elongating RNA polymerases that pass through, resulting in locked ternary complexes. Cleavage of the nascent transcript by cleavage factors such as GreA or GreB allows the resumption of elongation from the new 3'terminus. GreA releases sequences of 2 to 3 nucleotides.</text>
</comment>
<dbReference type="PIRSF" id="PIRSF006092">
    <property type="entry name" value="GreA_GreB"/>
    <property type="match status" value="1"/>
</dbReference>
<dbReference type="Pfam" id="PF03449">
    <property type="entry name" value="GreA_GreB_N"/>
    <property type="match status" value="1"/>
</dbReference>
<keyword evidence="12" id="KW-0648">Protein biosynthesis</keyword>
<comment type="similarity">
    <text evidence="1 8 9">Belongs to the GreA/GreB family.</text>
</comment>
<dbReference type="SUPFAM" id="SSF54534">
    <property type="entry name" value="FKBP-like"/>
    <property type="match status" value="1"/>
</dbReference>
<dbReference type="NCBIfam" id="NF001263">
    <property type="entry name" value="PRK00226.1-4"/>
    <property type="match status" value="1"/>
</dbReference>
<dbReference type="Pfam" id="PF01272">
    <property type="entry name" value="GreA_GreB"/>
    <property type="match status" value="1"/>
</dbReference>
<dbReference type="FunFam" id="1.10.287.180:FF:000001">
    <property type="entry name" value="Transcription elongation factor GreA"/>
    <property type="match status" value="1"/>
</dbReference>
<evidence type="ECO:0000256" key="1">
    <source>
        <dbReference type="ARBA" id="ARBA00008213"/>
    </source>
</evidence>
<proteinExistence type="inferred from homology"/>
<dbReference type="InterPro" id="IPR023459">
    <property type="entry name" value="Tscrpt_elong_fac_GreA/B_fam"/>
</dbReference>
<keyword evidence="12" id="KW-0251">Elongation factor</keyword>
<dbReference type="NCBIfam" id="TIGR01462">
    <property type="entry name" value="greA"/>
    <property type="match status" value="1"/>
</dbReference>
<dbReference type="InterPro" id="IPR006359">
    <property type="entry name" value="Tscrpt_elong_fac_GreA"/>
</dbReference>
<dbReference type="InterPro" id="IPR001437">
    <property type="entry name" value="Tscrpt_elong_fac_GreA/B_C"/>
</dbReference>
<accession>A0AAU7CNR6</accession>
<evidence type="ECO:0000256" key="2">
    <source>
        <dbReference type="ARBA" id="ARBA00013729"/>
    </source>
</evidence>
<dbReference type="PANTHER" id="PTHR30437">
    <property type="entry name" value="TRANSCRIPTION ELONGATION FACTOR GREA"/>
    <property type="match status" value="1"/>
</dbReference>
<evidence type="ECO:0000259" key="10">
    <source>
        <dbReference type="Pfam" id="PF01272"/>
    </source>
</evidence>
<evidence type="ECO:0000256" key="5">
    <source>
        <dbReference type="ARBA" id="ARBA00023163"/>
    </source>
</evidence>
<dbReference type="SUPFAM" id="SSF46557">
    <property type="entry name" value="GreA transcript cleavage protein, N-terminal domain"/>
    <property type="match status" value="1"/>
</dbReference>
<sequence>MSTDRIPMSKEGYDRLKAQLDKMKNEDMPRIAEQIATARDFGDLSENAEFDAACEAQGMLQARINELQDKLGRGMIVDKSTLPTDRVVFGSRVRVLDLDMNDEEDFILVGPGDEDYDQNKILLTSPIGQALVGKKLDEEVEVPIPVGTLRLRIVKIAIE</sequence>
<keyword evidence="5 8" id="KW-0804">Transcription</keyword>